<evidence type="ECO:0000259" key="1">
    <source>
        <dbReference type="Pfam" id="PF18701"/>
    </source>
</evidence>
<protein>
    <recommendedName>
        <fullName evidence="1">DUF5641 domain-containing protein</fullName>
    </recommendedName>
</protein>
<dbReference type="PANTHER" id="PTHR47331">
    <property type="entry name" value="PHD-TYPE DOMAIN-CONTAINING PROTEIN"/>
    <property type="match status" value="1"/>
</dbReference>
<feature type="domain" description="DUF5641" evidence="1">
    <location>
        <begin position="158"/>
        <end position="250"/>
    </location>
</feature>
<proteinExistence type="predicted"/>
<evidence type="ECO:0000313" key="3">
    <source>
        <dbReference type="Proteomes" id="UP001160148"/>
    </source>
</evidence>
<name>A0AAV0X271_9HEMI</name>
<comment type="caution">
    <text evidence="2">The sequence shown here is derived from an EMBL/GenBank/DDBJ whole genome shotgun (WGS) entry which is preliminary data.</text>
</comment>
<accession>A0AAV0X271</accession>
<dbReference type="Proteomes" id="UP001160148">
    <property type="component" value="Unassembled WGS sequence"/>
</dbReference>
<keyword evidence="3" id="KW-1185">Reference proteome</keyword>
<gene>
    <name evidence="2" type="ORF">MEUPH1_LOCUS17033</name>
</gene>
<dbReference type="PANTHER" id="PTHR47331:SF1">
    <property type="entry name" value="GAG-LIKE PROTEIN"/>
    <property type="match status" value="1"/>
</dbReference>
<dbReference type="Pfam" id="PF18701">
    <property type="entry name" value="DUF5641"/>
    <property type="match status" value="1"/>
</dbReference>
<dbReference type="EMBL" id="CARXXK010000003">
    <property type="protein sequence ID" value="CAI6361907.1"/>
    <property type="molecule type" value="Genomic_DNA"/>
</dbReference>
<sequence length="253" mass="28343">MVVEVSMTYVDAKARMVRAIAKVSAFVKAAGEFSSDKNSPGKRAKISAMLLELKEIRLTAESDIQVMEISVGKKLAPIEVVDNSISLKLSAEFDNLYYELVAFADVYNLPLTQIVDSSSCHNDPGDLQALTPSHFLTLEPSTSLPEPSLVNQPMSKYQRWRLITDLHRHFWTRWKNEYLSSLQLRRKWTEPGQNLSVGELVLVKEATHPLQWRIGRIRELHPGSDGTSRVATLETTSGPLTRPAVKLCPLPMS</sequence>
<organism evidence="2 3">
    <name type="scientific">Macrosiphum euphorbiae</name>
    <name type="common">potato aphid</name>
    <dbReference type="NCBI Taxonomy" id="13131"/>
    <lineage>
        <taxon>Eukaryota</taxon>
        <taxon>Metazoa</taxon>
        <taxon>Ecdysozoa</taxon>
        <taxon>Arthropoda</taxon>
        <taxon>Hexapoda</taxon>
        <taxon>Insecta</taxon>
        <taxon>Pterygota</taxon>
        <taxon>Neoptera</taxon>
        <taxon>Paraneoptera</taxon>
        <taxon>Hemiptera</taxon>
        <taxon>Sternorrhyncha</taxon>
        <taxon>Aphidomorpha</taxon>
        <taxon>Aphidoidea</taxon>
        <taxon>Aphididae</taxon>
        <taxon>Macrosiphini</taxon>
        <taxon>Macrosiphum</taxon>
    </lineage>
</organism>
<dbReference type="AlphaFoldDB" id="A0AAV0X271"/>
<reference evidence="2 3" key="1">
    <citation type="submission" date="2023-01" db="EMBL/GenBank/DDBJ databases">
        <authorList>
            <person name="Whitehead M."/>
        </authorList>
    </citation>
    <scope>NUCLEOTIDE SEQUENCE [LARGE SCALE GENOMIC DNA]</scope>
</reference>
<dbReference type="InterPro" id="IPR040676">
    <property type="entry name" value="DUF5641"/>
</dbReference>
<evidence type="ECO:0000313" key="2">
    <source>
        <dbReference type="EMBL" id="CAI6361907.1"/>
    </source>
</evidence>